<proteinExistence type="predicted"/>
<protein>
    <submittedName>
        <fullName evidence="2">Uncharacterized protein</fullName>
    </submittedName>
</protein>
<keyword evidence="3" id="KW-1185">Reference proteome</keyword>
<dbReference type="AlphaFoldDB" id="A0A3B0AUN7"/>
<name>A0A3B0AUN7_9ACTN</name>
<evidence type="ECO:0000313" key="2">
    <source>
        <dbReference type="EMBL" id="RKN64495.1"/>
    </source>
</evidence>
<gene>
    <name evidence="2" type="ORF">D7231_28070</name>
</gene>
<comment type="caution">
    <text evidence="2">The sequence shown here is derived from an EMBL/GenBank/DDBJ whole genome shotgun (WGS) entry which is preliminary data.</text>
</comment>
<dbReference type="Proteomes" id="UP000270343">
    <property type="component" value="Unassembled WGS sequence"/>
</dbReference>
<reference evidence="2 3" key="1">
    <citation type="journal article" date="2015" name="Antonie Van Leeuwenhoek">
        <title>Streptomyces klenkii sp. nov., isolated from deep marine sediment.</title>
        <authorList>
            <person name="Veyisoglu A."/>
            <person name="Sahin N."/>
        </authorList>
    </citation>
    <scope>NUCLEOTIDE SEQUENCE [LARGE SCALE GENOMIC DNA]</scope>
    <source>
        <strain evidence="2 3">KCTC 29202</strain>
    </source>
</reference>
<sequence length="65" mass="7198">MCTRRTTMSPAPHLGLPTFEPPDPVPGCDECARLAGTRLDARTAGDYTTVTDCDIRMRRHSEGHR</sequence>
<evidence type="ECO:0000256" key="1">
    <source>
        <dbReference type="SAM" id="MobiDB-lite"/>
    </source>
</evidence>
<organism evidence="2 3">
    <name type="scientific">Streptomyces klenkii</name>
    <dbReference type="NCBI Taxonomy" id="1420899"/>
    <lineage>
        <taxon>Bacteria</taxon>
        <taxon>Bacillati</taxon>
        <taxon>Actinomycetota</taxon>
        <taxon>Actinomycetes</taxon>
        <taxon>Kitasatosporales</taxon>
        <taxon>Streptomycetaceae</taxon>
        <taxon>Streptomyces</taxon>
    </lineage>
</organism>
<feature type="region of interest" description="Disordered" evidence="1">
    <location>
        <begin position="1"/>
        <end position="22"/>
    </location>
</feature>
<dbReference type="EMBL" id="RBAM01000014">
    <property type="protein sequence ID" value="RKN64495.1"/>
    <property type="molecule type" value="Genomic_DNA"/>
</dbReference>
<evidence type="ECO:0000313" key="3">
    <source>
        <dbReference type="Proteomes" id="UP000270343"/>
    </source>
</evidence>
<accession>A0A3B0AUN7</accession>